<reference evidence="2 3" key="1">
    <citation type="journal article" date="2012" name="Int. J. Syst. Evol. Microbiol.">
        <title>Flammeovirga pacifica sp. nov., isolated from deep-sea sediment.</title>
        <authorList>
            <person name="Xu H."/>
            <person name="Fu Y."/>
            <person name="Yang N."/>
            <person name="Ding Z."/>
            <person name="Lai Q."/>
            <person name="Zeng R."/>
        </authorList>
    </citation>
    <scope>NUCLEOTIDE SEQUENCE [LARGE SCALE GENOMIC DNA]</scope>
    <source>
        <strain evidence="3">DSM 24597 / LMG 26175 / WPAGA1</strain>
    </source>
</reference>
<accession>A0A1S1YZ90</accession>
<dbReference type="RefSeq" id="WP_044224907.1">
    <property type="nucleotide sequence ID" value="NZ_JRYR02000001.1"/>
</dbReference>
<name>A0A1S1YZ90_FLAPC</name>
<proteinExistence type="predicted"/>
<keyword evidence="1" id="KW-0175">Coiled coil</keyword>
<dbReference type="AlphaFoldDB" id="A0A1S1YZ90"/>
<gene>
    <name evidence="2" type="ORF">NH26_08180</name>
</gene>
<evidence type="ECO:0000313" key="2">
    <source>
        <dbReference type="EMBL" id="OHX66331.1"/>
    </source>
</evidence>
<evidence type="ECO:0000256" key="1">
    <source>
        <dbReference type="SAM" id="Coils"/>
    </source>
</evidence>
<dbReference type="Proteomes" id="UP000179797">
    <property type="component" value="Unassembled WGS sequence"/>
</dbReference>
<comment type="caution">
    <text evidence="2">The sequence shown here is derived from an EMBL/GenBank/DDBJ whole genome shotgun (WGS) entry which is preliminary data.</text>
</comment>
<organism evidence="2 3">
    <name type="scientific">Flammeovirga pacifica</name>
    <dbReference type="NCBI Taxonomy" id="915059"/>
    <lineage>
        <taxon>Bacteria</taxon>
        <taxon>Pseudomonadati</taxon>
        <taxon>Bacteroidota</taxon>
        <taxon>Cytophagia</taxon>
        <taxon>Cytophagales</taxon>
        <taxon>Flammeovirgaceae</taxon>
        <taxon>Flammeovirga</taxon>
    </lineage>
</organism>
<evidence type="ECO:0000313" key="3">
    <source>
        <dbReference type="Proteomes" id="UP000179797"/>
    </source>
</evidence>
<dbReference type="OrthoDB" id="980869at2"/>
<dbReference type="EMBL" id="JRYR02000001">
    <property type="protein sequence ID" value="OHX66331.1"/>
    <property type="molecule type" value="Genomic_DNA"/>
</dbReference>
<sequence>MSKTIPNIGEEIKLLIDKINTLTVLYKEAQKEIVLLKENQQETDDQMAIQEQSDRLQELITQGNEHIKQLFEDKAGLQKERDEAQSQVEGQQSVIQFLNQDVNQLRDTLEEKDETIDIFNQQKRDFIKENQKLKDELVELRKLSKMADSLKKEKEEILHEKEELSTEIELLNEEIERLSK</sequence>
<protein>
    <submittedName>
        <fullName evidence="2">Uncharacterized protein</fullName>
    </submittedName>
</protein>
<feature type="coiled-coil region" evidence="1">
    <location>
        <begin position="12"/>
        <end position="174"/>
    </location>
</feature>
<dbReference type="STRING" id="915059.NH26_08180"/>
<keyword evidence="3" id="KW-1185">Reference proteome</keyword>